<keyword evidence="3" id="KW-1185">Reference proteome</keyword>
<dbReference type="EMBL" id="SJPV01000013">
    <property type="protein sequence ID" value="TWU32217.1"/>
    <property type="molecule type" value="Genomic_DNA"/>
</dbReference>
<gene>
    <name evidence="2" type="ORF">Poly41_57020</name>
</gene>
<sequence>MSADNHQLQTLRTLIVKSQYESLSESEITQLNTLICSEKGALEAVALIDQLCALTDSGGLDSLPMAEVLSEAFGREATSGTVSRHGESVSPKNVPASLDDANAGLSRERAASSSQPNRWTKAYWWVGLAASHLLIASLAWSLAKPSSNNAPPADLAFDAWPPQLVSMTACVWRTSGDLVPTIGAPIRSGEILNLVEGIAEFRIGESTPGEALVRLEGPASVHIRNDGGLGFLDGSMTVKSLGIGSRNVTVETPIGTVLVDGQSSIGMVLSDAESEVHVFAGRVLVQPIPMAAAAPAIKLAEGEAVRISAKSEEGLTVVKFEASEANFASVRSPGFDPLYLGEEYVHAVLDSQPSVYWRFEGLTGEYPGFVENQGSAPGMHAVVIGNPGWRQYGDNRVAELGSSTSSAFRSLEPWPLKPLDEYTIEMWVKPLLFHHGEVICMHDLEALADGRYPHTMMLEATSHHYFTHRLTDSPPNRFRFVHRALGAAKPISATNLFAGSQYKAREWQHVVAQKKGNQQMLWIDGQLSAERDNPVPLNENVQILIGQVYPDSVYRRFVGQIDEVALYDRCLTPQELRTHIKAAGRSVAPKQAN</sequence>
<dbReference type="SUPFAM" id="SSF49899">
    <property type="entry name" value="Concanavalin A-like lectins/glucanases"/>
    <property type="match status" value="1"/>
</dbReference>
<name>A0A5C6D935_9BACT</name>
<evidence type="ECO:0000256" key="1">
    <source>
        <dbReference type="SAM" id="MobiDB-lite"/>
    </source>
</evidence>
<dbReference type="OrthoDB" id="292867at2"/>
<evidence type="ECO:0000313" key="3">
    <source>
        <dbReference type="Proteomes" id="UP000319143"/>
    </source>
</evidence>
<dbReference type="Pfam" id="PF13385">
    <property type="entry name" value="Laminin_G_3"/>
    <property type="match status" value="1"/>
</dbReference>
<reference evidence="2 3" key="1">
    <citation type="submission" date="2019-02" db="EMBL/GenBank/DDBJ databases">
        <title>Deep-cultivation of Planctomycetes and their phenomic and genomic characterization uncovers novel biology.</title>
        <authorList>
            <person name="Wiegand S."/>
            <person name="Jogler M."/>
            <person name="Boedeker C."/>
            <person name="Pinto D."/>
            <person name="Vollmers J."/>
            <person name="Rivas-Marin E."/>
            <person name="Kohn T."/>
            <person name="Peeters S.H."/>
            <person name="Heuer A."/>
            <person name="Rast P."/>
            <person name="Oberbeckmann S."/>
            <person name="Bunk B."/>
            <person name="Jeske O."/>
            <person name="Meyerdierks A."/>
            <person name="Storesund J.E."/>
            <person name="Kallscheuer N."/>
            <person name="Luecker S."/>
            <person name="Lage O.M."/>
            <person name="Pohl T."/>
            <person name="Merkel B.J."/>
            <person name="Hornburger P."/>
            <person name="Mueller R.-W."/>
            <person name="Bruemmer F."/>
            <person name="Labrenz M."/>
            <person name="Spormann A.M."/>
            <person name="Op Den Camp H."/>
            <person name="Overmann J."/>
            <person name="Amann R."/>
            <person name="Jetten M.S.M."/>
            <person name="Mascher T."/>
            <person name="Medema M.H."/>
            <person name="Devos D.P."/>
            <person name="Kaster A.-K."/>
            <person name="Ovreas L."/>
            <person name="Rohde M."/>
            <person name="Galperin M.Y."/>
            <person name="Jogler C."/>
        </authorList>
    </citation>
    <scope>NUCLEOTIDE SEQUENCE [LARGE SCALE GENOMIC DNA]</scope>
    <source>
        <strain evidence="2 3">Poly41</strain>
    </source>
</reference>
<evidence type="ECO:0000313" key="2">
    <source>
        <dbReference type="EMBL" id="TWU32217.1"/>
    </source>
</evidence>
<proteinExistence type="predicted"/>
<dbReference type="Proteomes" id="UP000319143">
    <property type="component" value="Unassembled WGS sequence"/>
</dbReference>
<accession>A0A5C6D935</accession>
<feature type="region of interest" description="Disordered" evidence="1">
    <location>
        <begin position="79"/>
        <end position="99"/>
    </location>
</feature>
<dbReference type="InterPro" id="IPR013320">
    <property type="entry name" value="ConA-like_dom_sf"/>
</dbReference>
<dbReference type="Gene3D" id="2.60.120.200">
    <property type="match status" value="1"/>
</dbReference>
<organism evidence="2 3">
    <name type="scientific">Novipirellula artificiosorum</name>
    <dbReference type="NCBI Taxonomy" id="2528016"/>
    <lineage>
        <taxon>Bacteria</taxon>
        <taxon>Pseudomonadati</taxon>
        <taxon>Planctomycetota</taxon>
        <taxon>Planctomycetia</taxon>
        <taxon>Pirellulales</taxon>
        <taxon>Pirellulaceae</taxon>
        <taxon>Novipirellula</taxon>
    </lineage>
</organism>
<dbReference type="AlphaFoldDB" id="A0A5C6D935"/>
<comment type="caution">
    <text evidence="2">The sequence shown here is derived from an EMBL/GenBank/DDBJ whole genome shotgun (WGS) entry which is preliminary data.</text>
</comment>
<protein>
    <recommendedName>
        <fullName evidence="4">LamG-like jellyroll fold domain-containing protein</fullName>
    </recommendedName>
</protein>
<dbReference type="RefSeq" id="WP_146530464.1">
    <property type="nucleotide sequence ID" value="NZ_SJPV01000013.1"/>
</dbReference>
<evidence type="ECO:0008006" key="4">
    <source>
        <dbReference type="Google" id="ProtNLM"/>
    </source>
</evidence>